<dbReference type="PANTHER" id="PTHR30348">
    <property type="entry name" value="UNCHARACTERIZED PROTEIN YECE"/>
    <property type="match status" value="1"/>
</dbReference>
<protein>
    <submittedName>
        <fullName evidence="1">Uncharacterized conserved protein YecE, DUF72 family</fullName>
    </submittedName>
</protein>
<gene>
    <name evidence="1" type="ORF">SAMN05192542_111158</name>
</gene>
<dbReference type="AlphaFoldDB" id="A0A1H7S8X9"/>
<proteinExistence type="predicted"/>
<dbReference type="Gene3D" id="3.20.20.410">
    <property type="entry name" value="Protein of unknown function UPF0759"/>
    <property type="match status" value="1"/>
</dbReference>
<name>A0A1H7S8X9_9BURK</name>
<keyword evidence="2" id="KW-1185">Reference proteome</keyword>
<sequence length="269" mass="30073">MARSPVSRIRIGIGGWSYEPWRGPFYPEGLVQRRELEYASRHLTSIEINSTFYGAQRPESFARWHDETPDDFVFALKAPRFVVNRKTLAEAGASIARFIEGGVTRLRDKLGPINWQFDPGKRFDPDDYARFLELLPAQADGLRLRHAVEVRHDSFRTPEFIALARRHGVAIVISGDSRYPLIADLTAPFVYARIMGTTEGEPLGYAPAALDRWAERARTWAAGGAPDDLATIEPQPASKAGRDVYLYVISGHKVSNPAAAGALIERLKR</sequence>
<dbReference type="Proteomes" id="UP000199120">
    <property type="component" value="Unassembled WGS sequence"/>
</dbReference>
<evidence type="ECO:0000313" key="2">
    <source>
        <dbReference type="Proteomes" id="UP000199120"/>
    </source>
</evidence>
<dbReference type="OrthoDB" id="9780310at2"/>
<evidence type="ECO:0000313" key="1">
    <source>
        <dbReference type="EMBL" id="SEL68985.1"/>
    </source>
</evidence>
<reference evidence="2" key="1">
    <citation type="submission" date="2016-10" db="EMBL/GenBank/DDBJ databases">
        <authorList>
            <person name="Varghese N."/>
            <person name="Submissions S."/>
        </authorList>
    </citation>
    <scope>NUCLEOTIDE SEQUENCE [LARGE SCALE GENOMIC DNA]</scope>
    <source>
        <strain evidence="2">LMG 26416</strain>
    </source>
</reference>
<dbReference type="RefSeq" id="WP_090547201.1">
    <property type="nucleotide sequence ID" value="NZ_FNSR01000002.1"/>
</dbReference>
<dbReference type="PANTHER" id="PTHR30348:SF4">
    <property type="entry name" value="DUF72 DOMAIN-CONTAINING PROTEIN"/>
    <property type="match status" value="1"/>
</dbReference>
<dbReference type="STRING" id="416943.SAMN05445871_3404"/>
<accession>A0A1H7S8X9</accession>
<dbReference type="EMBL" id="FOAJ01000011">
    <property type="protein sequence ID" value="SEL68985.1"/>
    <property type="molecule type" value="Genomic_DNA"/>
</dbReference>
<dbReference type="InterPro" id="IPR036520">
    <property type="entry name" value="UPF0759_sf"/>
</dbReference>
<dbReference type="Pfam" id="PF01904">
    <property type="entry name" value="DUF72"/>
    <property type="match status" value="1"/>
</dbReference>
<organism evidence="1 2">
    <name type="scientific">Paraburkholderia caballeronis</name>
    <dbReference type="NCBI Taxonomy" id="416943"/>
    <lineage>
        <taxon>Bacteria</taxon>
        <taxon>Pseudomonadati</taxon>
        <taxon>Pseudomonadota</taxon>
        <taxon>Betaproteobacteria</taxon>
        <taxon>Burkholderiales</taxon>
        <taxon>Burkholderiaceae</taxon>
        <taxon>Paraburkholderia</taxon>
    </lineage>
</organism>
<dbReference type="SUPFAM" id="SSF117396">
    <property type="entry name" value="TM1631-like"/>
    <property type="match status" value="1"/>
</dbReference>
<dbReference type="InterPro" id="IPR002763">
    <property type="entry name" value="DUF72"/>
</dbReference>